<dbReference type="Gene3D" id="2.60.40.10">
    <property type="entry name" value="Immunoglobulins"/>
    <property type="match status" value="1"/>
</dbReference>
<dbReference type="AlphaFoldDB" id="A0AA96WS27"/>
<accession>A0AA96WS27</accession>
<protein>
    <recommendedName>
        <fullName evidence="1">DUF11 domain-containing protein</fullName>
    </recommendedName>
</protein>
<dbReference type="InterPro" id="IPR047589">
    <property type="entry name" value="DUF11_rpt"/>
</dbReference>
<organism evidence="2">
    <name type="scientific">Leptolyngbya boryana CZ1</name>
    <dbReference type="NCBI Taxonomy" id="3060204"/>
    <lineage>
        <taxon>Bacteria</taxon>
        <taxon>Bacillati</taxon>
        <taxon>Cyanobacteriota</taxon>
        <taxon>Cyanophyceae</taxon>
        <taxon>Leptolyngbyales</taxon>
        <taxon>Leptolyngbyaceae</taxon>
        <taxon>Leptolyngbya group</taxon>
        <taxon>Leptolyngbya</taxon>
    </lineage>
</organism>
<sequence length="500" mass="53976">MNRPQMREKIYRTWQSVLLAIVASGVTAPATFSQSRPLLSNQAELRYVDRRSQRPYSLISNSLGTVASGLVDPLGRVLGCNGELLPDYRGFSVALYEPDPSDPTGTELGRLVDLTPTESPDIPGNGIRPGLAPNLSNINPFFLTNGEGGRYNFLFDPNRGQTDPGKTYILVINPPANSIYRQRRIKIEILTPTGTVNNSIVRYLATSLDDQPISTTGGTNITSTVVFVPDAEQVGLDLLSLQFNSLLCQSEQMQLVKSGDRATAEPGDSVIYRLSIRNQSDAGLTQIQATDTLPTGFKFLANSVQAEVGGQIVPVTTETQGSTVIFRSTATIPRGSVMNIAYATQLTPDAIRGSGRNSAIVNGQRVDNGFAVKDGPATHQLRIRPGITSDCGTIIGRVFEDKNQDGEQQKDEPGIPNAVIFLDDGNRITTDKDGLFSVANVLPGSRSGVLDLSSIPSYTLAPTPKFRERRSQSRLVRLAPGGLVRMNFGVVPVSRKEGKS</sequence>
<dbReference type="EMBL" id="CP130144">
    <property type="protein sequence ID" value="WNZ44745.1"/>
    <property type="molecule type" value="Genomic_DNA"/>
</dbReference>
<dbReference type="RefSeq" id="WP_316426693.1">
    <property type="nucleotide sequence ID" value="NZ_CP130144.1"/>
</dbReference>
<evidence type="ECO:0000259" key="1">
    <source>
        <dbReference type="Pfam" id="PF01345"/>
    </source>
</evidence>
<name>A0AA96WS27_LEPBY</name>
<reference evidence="2" key="1">
    <citation type="journal article" date="2023" name="Plants (Basel)">
        <title>Genomic Analysis of Leptolyngbya boryana CZ1 Reveals Efficient Carbon Fixation Modules.</title>
        <authorList>
            <person name="Bai X."/>
            <person name="Wang H."/>
            <person name="Cheng W."/>
            <person name="Wang J."/>
            <person name="Ma M."/>
            <person name="Hu H."/>
            <person name="Song Z."/>
            <person name="Ma H."/>
            <person name="Fan Y."/>
            <person name="Du C."/>
            <person name="Xu J."/>
        </authorList>
    </citation>
    <scope>NUCLEOTIDE SEQUENCE</scope>
    <source>
        <strain evidence="2">CZ1</strain>
    </source>
</reference>
<dbReference type="InterPro" id="IPR013783">
    <property type="entry name" value="Ig-like_fold"/>
</dbReference>
<evidence type="ECO:0000313" key="2">
    <source>
        <dbReference type="EMBL" id="WNZ44745.1"/>
    </source>
</evidence>
<proteinExistence type="predicted"/>
<dbReference type="Gene3D" id="2.60.40.740">
    <property type="match status" value="1"/>
</dbReference>
<gene>
    <name evidence="2" type="ORF">Q2T42_23410</name>
</gene>
<dbReference type="NCBIfam" id="TIGR01451">
    <property type="entry name" value="B_ant_repeat"/>
    <property type="match status" value="1"/>
</dbReference>
<dbReference type="InterPro" id="IPR001434">
    <property type="entry name" value="OmcB-like_DUF11"/>
</dbReference>
<dbReference type="Pfam" id="PF01345">
    <property type="entry name" value="DUF11"/>
    <property type="match status" value="1"/>
</dbReference>
<feature type="domain" description="DUF11" evidence="1">
    <location>
        <begin position="254"/>
        <end position="350"/>
    </location>
</feature>
<dbReference type="SUPFAM" id="SSF117074">
    <property type="entry name" value="Hypothetical protein PA1324"/>
    <property type="match status" value="1"/>
</dbReference>
<reference evidence="2" key="2">
    <citation type="submission" date="2023-07" db="EMBL/GenBank/DDBJ databases">
        <authorList>
            <person name="Bai X.-H."/>
            <person name="Wang H.-H."/>
            <person name="Wang J."/>
            <person name="Ma M.-Y."/>
            <person name="Hu H.-H."/>
            <person name="Song Z.-L."/>
            <person name="Ma H.-G."/>
            <person name="Fan Y."/>
            <person name="Du C.-Y."/>
            <person name="Xu J.-C."/>
        </authorList>
    </citation>
    <scope>NUCLEOTIDE SEQUENCE</scope>
    <source>
        <strain evidence="2">CZ1</strain>
    </source>
</reference>